<gene>
    <name evidence="1" type="ORF">SAMN05192581_102844</name>
    <name evidence="2" type="ORF">SAMN05192582_10838</name>
</gene>
<organism evidence="2 3">
    <name type="scientific">Bacteroides ovatus</name>
    <dbReference type="NCBI Taxonomy" id="28116"/>
    <lineage>
        <taxon>Bacteria</taxon>
        <taxon>Pseudomonadati</taxon>
        <taxon>Bacteroidota</taxon>
        <taxon>Bacteroidia</taxon>
        <taxon>Bacteroidales</taxon>
        <taxon>Bacteroidaceae</taxon>
        <taxon>Bacteroides</taxon>
    </lineage>
</organism>
<evidence type="ECO:0000313" key="3">
    <source>
        <dbReference type="Proteomes" id="UP000181870"/>
    </source>
</evidence>
<sequence>MIVSQGKYVLQRKWAYMSRVSINYLRVKKVTEAFCTRKDKAKIKSTSR</sequence>
<accession>A0A1G8P0D8</accession>
<dbReference type="EMBL" id="FMYE01000028">
    <property type="protein sequence ID" value="SDB77828.1"/>
    <property type="molecule type" value="Genomic_DNA"/>
</dbReference>
<reference evidence="3 4" key="1">
    <citation type="submission" date="2016-10" db="EMBL/GenBank/DDBJ databases">
        <authorList>
            <person name="de Groot N.N."/>
        </authorList>
    </citation>
    <scope>NUCLEOTIDE SEQUENCE [LARGE SCALE GENOMIC DNA]</scope>
    <source>
        <strain evidence="1 4">NLAE-zl-C500</strain>
        <strain evidence="2 3">NLAE-zl-C57</strain>
    </source>
</reference>
<evidence type="ECO:0000313" key="4">
    <source>
        <dbReference type="Proteomes" id="UP000183670"/>
    </source>
</evidence>
<proteinExistence type="predicted"/>
<evidence type="ECO:0000313" key="1">
    <source>
        <dbReference type="EMBL" id="SDB77828.1"/>
    </source>
</evidence>
<dbReference type="Proteomes" id="UP000181870">
    <property type="component" value="Unassembled WGS sequence"/>
</dbReference>
<name>A0A1G8P0D8_BACOV</name>
<dbReference type="Proteomes" id="UP000183670">
    <property type="component" value="Unassembled WGS sequence"/>
</dbReference>
<protein>
    <submittedName>
        <fullName evidence="2">Uncharacterized protein</fullName>
    </submittedName>
</protein>
<dbReference type="AlphaFoldDB" id="A0A1G8P0D8"/>
<dbReference type="EMBL" id="FNDO01000083">
    <property type="protein sequence ID" value="SDI85795.1"/>
    <property type="molecule type" value="Genomic_DNA"/>
</dbReference>
<evidence type="ECO:0000313" key="2">
    <source>
        <dbReference type="EMBL" id="SDI85795.1"/>
    </source>
</evidence>